<evidence type="ECO:0000256" key="1">
    <source>
        <dbReference type="ARBA" id="ARBA00022670"/>
    </source>
</evidence>
<keyword evidence="4" id="KW-0720">Serine protease</keyword>
<dbReference type="InterPro" id="IPR043504">
    <property type="entry name" value="Peptidase_S1_PA_chymotrypsin"/>
</dbReference>
<dbReference type="KEGG" id="hazt:108676331"/>
<dbReference type="InterPro" id="IPR001254">
    <property type="entry name" value="Trypsin_dom"/>
</dbReference>
<evidence type="ECO:0000256" key="6">
    <source>
        <dbReference type="SAM" id="MobiDB-lite"/>
    </source>
</evidence>
<name>A0A979FJH5_HYAAZ</name>
<dbReference type="PROSITE" id="PS50240">
    <property type="entry name" value="TRYPSIN_DOM"/>
    <property type="match status" value="1"/>
</dbReference>
<keyword evidence="3" id="KW-0378">Hydrolase</keyword>
<dbReference type="SUPFAM" id="SSF50494">
    <property type="entry name" value="Trypsin-like serine proteases"/>
    <property type="match status" value="1"/>
</dbReference>
<dbReference type="PROSITE" id="PS51888">
    <property type="entry name" value="CLIP"/>
    <property type="match status" value="1"/>
</dbReference>
<reference evidence="11" key="1">
    <citation type="submission" date="2025-08" db="UniProtKB">
        <authorList>
            <consortium name="RefSeq"/>
        </authorList>
    </citation>
    <scope>IDENTIFICATION</scope>
    <source>
        <tissue evidence="11">Whole organism</tissue>
    </source>
</reference>
<dbReference type="SMART" id="SM00020">
    <property type="entry name" value="Tryp_SPc"/>
    <property type="match status" value="1"/>
</dbReference>
<dbReference type="Pfam" id="PF12032">
    <property type="entry name" value="CLIP"/>
    <property type="match status" value="1"/>
</dbReference>
<dbReference type="GeneID" id="108676331"/>
<evidence type="ECO:0000256" key="7">
    <source>
        <dbReference type="SAM" id="SignalP"/>
    </source>
</evidence>
<evidence type="ECO:0000256" key="5">
    <source>
        <dbReference type="ARBA" id="ARBA00023157"/>
    </source>
</evidence>
<gene>
    <name evidence="11" type="primary">LOC108676331</name>
</gene>
<dbReference type="Proteomes" id="UP000694843">
    <property type="component" value="Unplaced"/>
</dbReference>
<feature type="chain" id="PRO_5037502123" evidence="7">
    <location>
        <begin position="20"/>
        <end position="680"/>
    </location>
</feature>
<evidence type="ECO:0000256" key="4">
    <source>
        <dbReference type="ARBA" id="ARBA00022825"/>
    </source>
</evidence>
<evidence type="ECO:0000313" key="11">
    <source>
        <dbReference type="RefSeq" id="XP_047737129.1"/>
    </source>
</evidence>
<keyword evidence="5" id="KW-1015">Disulfide bond</keyword>
<keyword evidence="10" id="KW-1185">Reference proteome</keyword>
<dbReference type="PANTHER" id="PTHR24250:SF27">
    <property type="entry name" value="ELASTASE 2 LIKE"/>
    <property type="match status" value="1"/>
</dbReference>
<proteinExistence type="predicted"/>
<evidence type="ECO:0000259" key="9">
    <source>
        <dbReference type="PROSITE" id="PS51888"/>
    </source>
</evidence>
<feature type="domain" description="Peptidase S1" evidence="8">
    <location>
        <begin position="427"/>
        <end position="675"/>
    </location>
</feature>
<dbReference type="RefSeq" id="XP_047737129.1">
    <property type="nucleotide sequence ID" value="XM_047881173.1"/>
</dbReference>
<protein>
    <submittedName>
        <fullName evidence="11">Uncharacterized protein LOC108676331</fullName>
    </submittedName>
</protein>
<dbReference type="OrthoDB" id="238681at2759"/>
<dbReference type="AlphaFoldDB" id="A0A979FJH5"/>
<organism evidence="10 11">
    <name type="scientific">Hyalella azteca</name>
    <name type="common">Amphipod</name>
    <dbReference type="NCBI Taxonomy" id="294128"/>
    <lineage>
        <taxon>Eukaryota</taxon>
        <taxon>Metazoa</taxon>
        <taxon>Ecdysozoa</taxon>
        <taxon>Arthropoda</taxon>
        <taxon>Crustacea</taxon>
        <taxon>Multicrustacea</taxon>
        <taxon>Malacostraca</taxon>
        <taxon>Eumalacostraca</taxon>
        <taxon>Peracarida</taxon>
        <taxon>Amphipoda</taxon>
        <taxon>Senticaudata</taxon>
        <taxon>Talitrida</taxon>
        <taxon>Talitroidea</taxon>
        <taxon>Hyalellidae</taxon>
        <taxon>Hyalella</taxon>
    </lineage>
</organism>
<sequence length="680" mass="73000">MFLLIIVDALLTLLCVAAGASPSSFAHGSHIGSAVGAGQPRSSSRESLSIKDLLRAKFGRGFEGNELLTSSTPLSQELEPLNRKNRTEKFSQGNSATLIAGFSSHRHHGTTASLINEARVRTYENHHNPTIYNFPSLGTVVTSKLTKPLEQTDQLTEPGPGSKYQTPNGLESPISGPTASDLTALLDLYPTHLSPLALKEPLLHSGAPASAGLFSPQVPTTTPSIGSEKQSSVSLDSPQLFLPPEFIPFENDSNTENGVHSTDFPTFFPNDPVNSTTIDNGQSPNFPFEPPLNLNTEPPFPIIPPTGILPFDPNFPGPATPQRFQPAVGGSCISFTGERGLCLPLDRCPPLRPLVQQLQNKQLFLLLLNNVCRFANSDIFFCCELPAFQSGDVALADARLPASLRAPLTVAPGPNHDCGRRLRSGKIIGGSASTENEWPWLAAVGRPASDKKFVADCVGSLVTRRHVVTAASCFVFPEYFQSTHVRLGEHDPQRQDTRPHEDFVIVGRNEPGFLAPTGQNNIMVLTLDREVVLKDHILPICLPDVGDESPTPDEDVTVAGWGLTSLPDEQQTVAGDGGPRHIEQVVGAVGRCQAAHRDARGGALVADHRNICILRHGAPGVCIGDTGAPVMQRPEGGRWTLVGVVASAAGCLDGHRHTLATKLSTYLPWIRYVTALDIYC</sequence>
<feature type="domain" description="Clip" evidence="9">
    <location>
        <begin position="331"/>
        <end position="383"/>
    </location>
</feature>
<evidence type="ECO:0000256" key="3">
    <source>
        <dbReference type="ARBA" id="ARBA00022801"/>
    </source>
</evidence>
<dbReference type="GO" id="GO:0006508">
    <property type="term" value="P:proteolysis"/>
    <property type="evidence" value="ECO:0007669"/>
    <property type="project" value="UniProtKB-KW"/>
</dbReference>
<dbReference type="InterPro" id="IPR022700">
    <property type="entry name" value="CLIP"/>
</dbReference>
<dbReference type="InterPro" id="IPR038565">
    <property type="entry name" value="CLIP_sf"/>
</dbReference>
<dbReference type="CDD" id="cd00190">
    <property type="entry name" value="Tryp_SPc"/>
    <property type="match status" value="1"/>
</dbReference>
<dbReference type="Pfam" id="PF00089">
    <property type="entry name" value="Trypsin"/>
    <property type="match status" value="1"/>
</dbReference>
<evidence type="ECO:0000313" key="10">
    <source>
        <dbReference type="Proteomes" id="UP000694843"/>
    </source>
</evidence>
<dbReference type="PANTHER" id="PTHR24250">
    <property type="entry name" value="CHYMOTRYPSIN-RELATED"/>
    <property type="match status" value="1"/>
</dbReference>
<dbReference type="Gene3D" id="2.40.10.10">
    <property type="entry name" value="Trypsin-like serine proteases"/>
    <property type="match status" value="1"/>
</dbReference>
<keyword evidence="2 7" id="KW-0732">Signal</keyword>
<feature type="signal peptide" evidence="7">
    <location>
        <begin position="1"/>
        <end position="19"/>
    </location>
</feature>
<evidence type="ECO:0000256" key="2">
    <source>
        <dbReference type="ARBA" id="ARBA00022729"/>
    </source>
</evidence>
<evidence type="ECO:0000259" key="8">
    <source>
        <dbReference type="PROSITE" id="PS50240"/>
    </source>
</evidence>
<dbReference type="GO" id="GO:0004252">
    <property type="term" value="F:serine-type endopeptidase activity"/>
    <property type="evidence" value="ECO:0007669"/>
    <property type="project" value="InterPro"/>
</dbReference>
<dbReference type="Gene3D" id="3.30.1640.30">
    <property type="match status" value="1"/>
</dbReference>
<accession>A0A979FJH5</accession>
<keyword evidence="1" id="KW-0645">Protease</keyword>
<dbReference type="InterPro" id="IPR009003">
    <property type="entry name" value="Peptidase_S1_PA"/>
</dbReference>
<feature type="region of interest" description="Disordered" evidence="6">
    <location>
        <begin position="150"/>
        <end position="169"/>
    </location>
</feature>